<comment type="caution">
    <text evidence="13">The sequence shown here is derived from an EMBL/GenBank/DDBJ whole genome shotgun (WGS) entry which is preliminary data.</text>
</comment>
<dbReference type="HAMAP" id="MF_00121">
    <property type="entry name" value="GatB"/>
    <property type="match status" value="1"/>
</dbReference>
<sequence length="485" mass="52755">MSRANWEVVIGLETHAQLNTASKIFSGASTAFGAEPNVQASPVDLALPGVLPVMNRAAVERAIRFGLAIGATVAPRSVFARKNYFYPDLPKGYQISQFELPVVQGGTLTIRVGEGEKAYEKVVRLTRAHLEEDAGKSLHEDFHGMSGIDLNRAGTPLLEIVSEPDMSSSAEAVAYARALHALVRWVDICDGNMQEGSFRCDANVSVRRPGEPLGTRREIKNLNSFRFLQQAIDYEIQWQIEQIEDGHKIQQATVLFDPDTGETRMMRSKEDAHDYRYFPDPDLPPLVIAAEWMDEVRRAMPELPGALAARLQNDYGLSAYDAAGLTASRETARYFTDALAIAGAAQAKPLANWIMGELAARLNREERDLADSPVSPAQLAGLVARIADNTISNSIAKKVFDALWNGEGADADAIIEAQGLKQVTDASAIEPIIDEVLAANPKSVEEYRAGKEKAFNALVGQVMKASKGKASPAQVNELLKKKLGG</sequence>
<dbReference type="EC" id="6.3.5.-" evidence="11"/>
<dbReference type="InterPro" id="IPR023168">
    <property type="entry name" value="GatB_Yqey_C_2"/>
</dbReference>
<evidence type="ECO:0000256" key="8">
    <source>
        <dbReference type="ARBA" id="ARBA00024799"/>
    </source>
</evidence>
<keyword evidence="7 11" id="KW-0648">Protein biosynthesis</keyword>
<evidence type="ECO:0000256" key="6">
    <source>
        <dbReference type="ARBA" id="ARBA00022840"/>
    </source>
</evidence>
<evidence type="ECO:0000256" key="10">
    <source>
        <dbReference type="ARBA" id="ARBA00047913"/>
    </source>
</evidence>
<dbReference type="GO" id="GO:0070681">
    <property type="term" value="P:glutaminyl-tRNAGln biosynthesis via transamidation"/>
    <property type="evidence" value="ECO:0007669"/>
    <property type="project" value="TreeGrafter"/>
</dbReference>
<dbReference type="InterPro" id="IPR003789">
    <property type="entry name" value="Asn/Gln_tRNA_amidoTrase-B-like"/>
</dbReference>
<evidence type="ECO:0000256" key="5">
    <source>
        <dbReference type="ARBA" id="ARBA00022741"/>
    </source>
</evidence>
<proteinExistence type="inferred from homology"/>
<comment type="catalytic activity">
    <reaction evidence="10 11">
        <text>L-glutamyl-tRNA(Gln) + L-glutamine + ATP + H2O = L-glutaminyl-tRNA(Gln) + L-glutamate + ADP + phosphate + H(+)</text>
        <dbReference type="Rhea" id="RHEA:17521"/>
        <dbReference type="Rhea" id="RHEA-COMP:9681"/>
        <dbReference type="Rhea" id="RHEA-COMP:9684"/>
        <dbReference type="ChEBI" id="CHEBI:15377"/>
        <dbReference type="ChEBI" id="CHEBI:15378"/>
        <dbReference type="ChEBI" id="CHEBI:29985"/>
        <dbReference type="ChEBI" id="CHEBI:30616"/>
        <dbReference type="ChEBI" id="CHEBI:43474"/>
        <dbReference type="ChEBI" id="CHEBI:58359"/>
        <dbReference type="ChEBI" id="CHEBI:78520"/>
        <dbReference type="ChEBI" id="CHEBI:78521"/>
        <dbReference type="ChEBI" id="CHEBI:456216"/>
    </reaction>
</comment>
<dbReference type="Pfam" id="PF02637">
    <property type="entry name" value="GatB_Yqey"/>
    <property type="match status" value="1"/>
</dbReference>
<dbReference type="OrthoDB" id="9804078at2"/>
<evidence type="ECO:0000313" key="13">
    <source>
        <dbReference type="EMBL" id="EGK70618.1"/>
    </source>
</evidence>
<keyword evidence="6 11" id="KW-0067">ATP-binding</keyword>
<gene>
    <name evidence="11" type="primary">gatB</name>
    <name evidence="13" type="ORF">METUNv1_03179</name>
</gene>
<comment type="function">
    <text evidence="8 11">Allows the formation of correctly charged Asn-tRNA(Asn) or Gln-tRNA(Gln) through the transamidation of misacylated Asp-tRNA(Asn) or Glu-tRNA(Gln) in organisms which lack either or both of asparaginyl-tRNA or glutaminyl-tRNA synthetases. The reaction takes place in the presence of glutamine and ATP through an activated phospho-Asp-tRNA(Asn) or phospho-Glu-tRNA(Gln).</text>
</comment>
<organism evidence="13 14">
    <name type="scientific">Methyloversatilis universalis (strain ATCC BAA-1314 / DSM 25237 / JCM 13912 / CCUG 52030 / FAM5)</name>
    <dbReference type="NCBI Taxonomy" id="1000565"/>
    <lineage>
        <taxon>Bacteria</taxon>
        <taxon>Pseudomonadati</taxon>
        <taxon>Pseudomonadota</taxon>
        <taxon>Betaproteobacteria</taxon>
        <taxon>Nitrosomonadales</taxon>
        <taxon>Sterolibacteriaceae</taxon>
        <taxon>Methyloversatilis</taxon>
    </lineage>
</organism>
<dbReference type="SUPFAM" id="SSF89095">
    <property type="entry name" value="GatB/YqeY motif"/>
    <property type="match status" value="1"/>
</dbReference>
<keyword evidence="14" id="KW-1185">Reference proteome</keyword>
<dbReference type="InterPro" id="IPR018027">
    <property type="entry name" value="Asn/Gln_amidotransferase"/>
</dbReference>
<dbReference type="NCBIfam" id="NF004015">
    <property type="entry name" value="PRK05477.1-5"/>
    <property type="match status" value="1"/>
</dbReference>
<evidence type="ECO:0000259" key="12">
    <source>
        <dbReference type="SMART" id="SM00845"/>
    </source>
</evidence>
<keyword evidence="5 11" id="KW-0547">Nucleotide-binding</keyword>
<dbReference type="GO" id="GO:0050566">
    <property type="term" value="F:asparaginyl-tRNA synthase (glutamine-hydrolyzing) activity"/>
    <property type="evidence" value="ECO:0007669"/>
    <property type="project" value="RHEA"/>
</dbReference>
<dbReference type="InterPro" id="IPR017958">
    <property type="entry name" value="Gln-tRNA_amidoTrfase_suB_CS"/>
</dbReference>
<comment type="similarity">
    <text evidence="1 11">Belongs to the GatB/GatE family. GatB subfamily.</text>
</comment>
<evidence type="ECO:0000256" key="2">
    <source>
        <dbReference type="ARBA" id="ARBA00011123"/>
    </source>
</evidence>
<evidence type="ECO:0000256" key="11">
    <source>
        <dbReference type="HAMAP-Rule" id="MF_00121"/>
    </source>
</evidence>
<dbReference type="Pfam" id="PF02934">
    <property type="entry name" value="GatB_N"/>
    <property type="match status" value="1"/>
</dbReference>
<dbReference type="GO" id="GO:0006412">
    <property type="term" value="P:translation"/>
    <property type="evidence" value="ECO:0007669"/>
    <property type="project" value="UniProtKB-UniRule"/>
</dbReference>
<dbReference type="AlphaFoldDB" id="F5RFU2"/>
<dbReference type="NCBIfam" id="NF004012">
    <property type="entry name" value="PRK05477.1-2"/>
    <property type="match status" value="1"/>
</dbReference>
<comment type="subunit">
    <text evidence="2 11">Heterotrimer of A, B and C subunits.</text>
</comment>
<dbReference type="InterPro" id="IPR004413">
    <property type="entry name" value="GatB"/>
</dbReference>
<evidence type="ECO:0000313" key="14">
    <source>
        <dbReference type="Proteomes" id="UP000005019"/>
    </source>
</evidence>
<protein>
    <recommendedName>
        <fullName evidence="3 11">Aspartyl/glutamyl-tRNA(Asn/Gln) amidotransferase subunit B</fullName>
        <shortName evidence="11">Asp/Glu-ADT subunit B</shortName>
        <ecNumber evidence="11">6.3.5.-</ecNumber>
    </recommendedName>
</protein>
<dbReference type="PANTHER" id="PTHR11659:SF0">
    <property type="entry name" value="GLUTAMYL-TRNA(GLN) AMIDOTRANSFERASE SUBUNIT B, MITOCHONDRIAL"/>
    <property type="match status" value="1"/>
</dbReference>
<dbReference type="eggNOG" id="COG0064">
    <property type="taxonomic scope" value="Bacteria"/>
</dbReference>
<evidence type="ECO:0000256" key="9">
    <source>
        <dbReference type="ARBA" id="ARBA00047380"/>
    </source>
</evidence>
<dbReference type="PROSITE" id="PS01234">
    <property type="entry name" value="GATB"/>
    <property type="match status" value="1"/>
</dbReference>
<dbReference type="GO" id="GO:0005524">
    <property type="term" value="F:ATP binding"/>
    <property type="evidence" value="ECO:0007669"/>
    <property type="project" value="UniProtKB-KW"/>
</dbReference>
<dbReference type="GO" id="GO:0016740">
    <property type="term" value="F:transferase activity"/>
    <property type="evidence" value="ECO:0007669"/>
    <property type="project" value="UniProtKB-KW"/>
</dbReference>
<evidence type="ECO:0000256" key="3">
    <source>
        <dbReference type="ARBA" id="ARBA00016923"/>
    </source>
</evidence>
<dbReference type="InterPro" id="IPR017959">
    <property type="entry name" value="Asn/Gln-tRNA_amidoTrfase_suB/E"/>
</dbReference>
<accession>F5RFU2</accession>
<dbReference type="PANTHER" id="PTHR11659">
    <property type="entry name" value="GLUTAMYL-TRNA GLN AMIDOTRANSFERASE SUBUNIT B MITOCHONDRIAL AND PROKARYOTIC PET112-RELATED"/>
    <property type="match status" value="1"/>
</dbReference>
<evidence type="ECO:0000256" key="7">
    <source>
        <dbReference type="ARBA" id="ARBA00022917"/>
    </source>
</evidence>
<dbReference type="RefSeq" id="WP_008063390.1">
    <property type="nucleotide sequence ID" value="NZ_AFHG01000056.1"/>
</dbReference>
<dbReference type="Proteomes" id="UP000005019">
    <property type="component" value="Unassembled WGS sequence"/>
</dbReference>
<dbReference type="Gene3D" id="1.10.150.380">
    <property type="entry name" value="GatB domain, N-terminal subdomain"/>
    <property type="match status" value="1"/>
</dbReference>
<name>F5RFU2_METUF</name>
<comment type="catalytic activity">
    <reaction evidence="9 11">
        <text>L-aspartyl-tRNA(Asn) + L-glutamine + ATP + H2O = L-asparaginyl-tRNA(Asn) + L-glutamate + ADP + phosphate + 2 H(+)</text>
        <dbReference type="Rhea" id="RHEA:14513"/>
        <dbReference type="Rhea" id="RHEA-COMP:9674"/>
        <dbReference type="Rhea" id="RHEA-COMP:9677"/>
        <dbReference type="ChEBI" id="CHEBI:15377"/>
        <dbReference type="ChEBI" id="CHEBI:15378"/>
        <dbReference type="ChEBI" id="CHEBI:29985"/>
        <dbReference type="ChEBI" id="CHEBI:30616"/>
        <dbReference type="ChEBI" id="CHEBI:43474"/>
        <dbReference type="ChEBI" id="CHEBI:58359"/>
        <dbReference type="ChEBI" id="CHEBI:78515"/>
        <dbReference type="ChEBI" id="CHEBI:78516"/>
        <dbReference type="ChEBI" id="CHEBI:456216"/>
    </reaction>
</comment>
<reference evidence="13 14" key="1">
    <citation type="journal article" date="2011" name="J. Bacteriol.">
        <title>Genome sequence of Methyloversatilis universalis FAM5T, a methylotrophic representative of the order Rhodocyclales.</title>
        <authorList>
            <person name="Kittichotirat W."/>
            <person name="Good N.M."/>
            <person name="Hall R."/>
            <person name="Bringel F."/>
            <person name="Lajus A."/>
            <person name="Medigue C."/>
            <person name="Smalley N.E."/>
            <person name="Beck D."/>
            <person name="Bumgarner R."/>
            <person name="Vuilleumier S."/>
            <person name="Kalyuzhnaya M.G."/>
        </authorList>
    </citation>
    <scope>NUCLEOTIDE SEQUENCE [LARGE SCALE GENOMIC DNA]</scope>
    <source>
        <strain evidence="14">ATCC BAA-1314 / JCM 13912 / FAM5</strain>
    </source>
</reference>
<dbReference type="STRING" id="1000565.METUNv1_03179"/>
<keyword evidence="4 11" id="KW-0436">Ligase</keyword>
<feature type="domain" description="Asn/Gln amidotransferase" evidence="12">
    <location>
        <begin position="333"/>
        <end position="483"/>
    </location>
</feature>
<dbReference type="GO" id="GO:0050567">
    <property type="term" value="F:glutaminyl-tRNA synthase (glutamine-hydrolyzing) activity"/>
    <property type="evidence" value="ECO:0007669"/>
    <property type="project" value="UniProtKB-UniRule"/>
</dbReference>
<dbReference type="SMART" id="SM00845">
    <property type="entry name" value="GatB_Yqey"/>
    <property type="match status" value="1"/>
</dbReference>
<dbReference type="NCBIfam" id="NF004014">
    <property type="entry name" value="PRK05477.1-4"/>
    <property type="match status" value="1"/>
</dbReference>
<dbReference type="InterPro" id="IPR042114">
    <property type="entry name" value="GatB_C_1"/>
</dbReference>
<evidence type="ECO:0000256" key="1">
    <source>
        <dbReference type="ARBA" id="ARBA00005306"/>
    </source>
</evidence>
<keyword evidence="13" id="KW-0808">Transferase</keyword>
<dbReference type="EMBL" id="AFHG01000056">
    <property type="protein sequence ID" value="EGK70618.1"/>
    <property type="molecule type" value="Genomic_DNA"/>
</dbReference>
<dbReference type="Gene3D" id="1.10.10.410">
    <property type="match status" value="1"/>
</dbReference>
<dbReference type="FunFam" id="1.10.10.410:FF:000001">
    <property type="entry name" value="Aspartyl/glutamyl-tRNA(Asn/Gln) amidotransferase subunit B"/>
    <property type="match status" value="1"/>
</dbReference>
<dbReference type="InterPro" id="IPR006075">
    <property type="entry name" value="Asn/Gln-tRNA_Trfase_suB/E_cat"/>
</dbReference>
<evidence type="ECO:0000256" key="4">
    <source>
        <dbReference type="ARBA" id="ARBA00022598"/>
    </source>
</evidence>
<dbReference type="NCBIfam" id="TIGR00133">
    <property type="entry name" value="gatB"/>
    <property type="match status" value="1"/>
</dbReference>
<dbReference type="SUPFAM" id="SSF55931">
    <property type="entry name" value="Glutamine synthetase/guanido kinase"/>
    <property type="match status" value="1"/>
</dbReference>
<dbReference type="InterPro" id="IPR014746">
    <property type="entry name" value="Gln_synth/guanido_kin_cat_dom"/>
</dbReference>